<name>A0A9D4I9C0_DREPO</name>
<proteinExistence type="predicted"/>
<dbReference type="AlphaFoldDB" id="A0A9D4I9C0"/>
<organism evidence="1 2">
    <name type="scientific">Dreissena polymorpha</name>
    <name type="common">Zebra mussel</name>
    <name type="synonym">Mytilus polymorpha</name>
    <dbReference type="NCBI Taxonomy" id="45954"/>
    <lineage>
        <taxon>Eukaryota</taxon>
        <taxon>Metazoa</taxon>
        <taxon>Spiralia</taxon>
        <taxon>Lophotrochozoa</taxon>
        <taxon>Mollusca</taxon>
        <taxon>Bivalvia</taxon>
        <taxon>Autobranchia</taxon>
        <taxon>Heteroconchia</taxon>
        <taxon>Euheterodonta</taxon>
        <taxon>Imparidentia</taxon>
        <taxon>Neoheterodontei</taxon>
        <taxon>Myida</taxon>
        <taxon>Dreissenoidea</taxon>
        <taxon>Dreissenidae</taxon>
        <taxon>Dreissena</taxon>
    </lineage>
</organism>
<evidence type="ECO:0000313" key="2">
    <source>
        <dbReference type="Proteomes" id="UP000828390"/>
    </source>
</evidence>
<reference evidence="1" key="1">
    <citation type="journal article" date="2019" name="bioRxiv">
        <title>The Genome of the Zebra Mussel, Dreissena polymorpha: A Resource for Invasive Species Research.</title>
        <authorList>
            <person name="McCartney M.A."/>
            <person name="Auch B."/>
            <person name="Kono T."/>
            <person name="Mallez S."/>
            <person name="Zhang Y."/>
            <person name="Obille A."/>
            <person name="Becker A."/>
            <person name="Abrahante J.E."/>
            <person name="Garbe J."/>
            <person name="Badalamenti J.P."/>
            <person name="Herman A."/>
            <person name="Mangelson H."/>
            <person name="Liachko I."/>
            <person name="Sullivan S."/>
            <person name="Sone E.D."/>
            <person name="Koren S."/>
            <person name="Silverstein K.A.T."/>
            <person name="Beckman K.B."/>
            <person name="Gohl D.M."/>
        </authorList>
    </citation>
    <scope>NUCLEOTIDE SEQUENCE</scope>
    <source>
        <strain evidence="1">Duluth1</strain>
        <tissue evidence="1">Whole animal</tissue>
    </source>
</reference>
<reference evidence="1" key="2">
    <citation type="submission" date="2020-11" db="EMBL/GenBank/DDBJ databases">
        <authorList>
            <person name="McCartney M.A."/>
            <person name="Auch B."/>
            <person name="Kono T."/>
            <person name="Mallez S."/>
            <person name="Becker A."/>
            <person name="Gohl D.M."/>
            <person name="Silverstein K.A.T."/>
            <person name="Koren S."/>
            <person name="Bechman K.B."/>
            <person name="Herman A."/>
            <person name="Abrahante J.E."/>
            <person name="Garbe J."/>
        </authorList>
    </citation>
    <scope>NUCLEOTIDE SEQUENCE</scope>
    <source>
        <strain evidence="1">Duluth1</strain>
        <tissue evidence="1">Whole animal</tissue>
    </source>
</reference>
<dbReference type="EMBL" id="JAIWYP010000010">
    <property type="protein sequence ID" value="KAH3751838.1"/>
    <property type="molecule type" value="Genomic_DNA"/>
</dbReference>
<gene>
    <name evidence="1" type="ORF">DPMN_186414</name>
</gene>
<dbReference type="Proteomes" id="UP000828390">
    <property type="component" value="Unassembled WGS sequence"/>
</dbReference>
<protein>
    <submittedName>
        <fullName evidence="1">Uncharacterized protein</fullName>
    </submittedName>
</protein>
<keyword evidence="2" id="KW-1185">Reference proteome</keyword>
<accession>A0A9D4I9C0</accession>
<comment type="caution">
    <text evidence="1">The sequence shown here is derived from an EMBL/GenBank/DDBJ whole genome shotgun (WGS) entry which is preliminary data.</text>
</comment>
<evidence type="ECO:0000313" key="1">
    <source>
        <dbReference type="EMBL" id="KAH3751838.1"/>
    </source>
</evidence>
<sequence>MTITAEDAGGRSSLWRTCSGSAGFASIYPCCRNVRKGMREEETCKLETLCLSLTARHPEIHGQWGY</sequence>